<keyword evidence="2 3" id="KW-0823">Tryptophan catabolism</keyword>
<dbReference type="HAMAP" id="MF_03014">
    <property type="entry name" value="KFase"/>
    <property type="match status" value="1"/>
</dbReference>
<organism evidence="5 6">
    <name type="scientific">Hyphopichia burtonii NRRL Y-1933</name>
    <dbReference type="NCBI Taxonomy" id="984485"/>
    <lineage>
        <taxon>Eukaryota</taxon>
        <taxon>Fungi</taxon>
        <taxon>Dikarya</taxon>
        <taxon>Ascomycota</taxon>
        <taxon>Saccharomycotina</taxon>
        <taxon>Pichiomycetes</taxon>
        <taxon>Debaryomycetaceae</taxon>
        <taxon>Hyphopichia</taxon>
    </lineage>
</organism>
<feature type="active site" evidence="3">
    <location>
        <position position="217"/>
    </location>
</feature>
<comment type="catalytic activity">
    <reaction evidence="3">
        <text>N-formyl-L-kynurenine + H2O = L-kynurenine + formate + H(+)</text>
        <dbReference type="Rhea" id="RHEA:13009"/>
        <dbReference type="ChEBI" id="CHEBI:15377"/>
        <dbReference type="ChEBI" id="CHEBI:15378"/>
        <dbReference type="ChEBI" id="CHEBI:15740"/>
        <dbReference type="ChEBI" id="CHEBI:57959"/>
        <dbReference type="ChEBI" id="CHEBI:58629"/>
        <dbReference type="EC" id="3.5.1.9"/>
    </reaction>
</comment>
<dbReference type="Gene3D" id="3.40.50.1820">
    <property type="entry name" value="alpha/beta hydrolase"/>
    <property type="match status" value="1"/>
</dbReference>
<dbReference type="InterPro" id="IPR050300">
    <property type="entry name" value="GDXG_lipolytic_enzyme"/>
</dbReference>
<dbReference type="Proteomes" id="UP000095085">
    <property type="component" value="Unassembled WGS sequence"/>
</dbReference>
<dbReference type="EC" id="3.5.1.9" evidence="3"/>
<dbReference type="PANTHER" id="PTHR48081:SF33">
    <property type="entry name" value="KYNURENINE FORMAMIDASE"/>
    <property type="match status" value="1"/>
</dbReference>
<comment type="subunit">
    <text evidence="3">Homodimer.</text>
</comment>
<name>A0A1E4RN28_9ASCO</name>
<dbReference type="InterPro" id="IPR027519">
    <property type="entry name" value="KFase_ver/fungi-typ"/>
</dbReference>
<dbReference type="PANTHER" id="PTHR48081">
    <property type="entry name" value="AB HYDROLASE SUPERFAMILY PROTEIN C4A8.06C"/>
    <property type="match status" value="1"/>
</dbReference>
<keyword evidence="6" id="KW-1185">Reference proteome</keyword>
<feature type="active site" evidence="3">
    <location>
        <position position="249"/>
    </location>
</feature>
<protein>
    <recommendedName>
        <fullName evidence="3">Kynurenine formamidase</fullName>
        <shortName evidence="3">KFA</shortName>
        <shortName evidence="3">KFase</shortName>
        <ecNumber evidence="3">3.5.1.9</ecNumber>
    </recommendedName>
    <alternativeName>
        <fullName evidence="3">Arylformamidase</fullName>
    </alternativeName>
    <alternativeName>
        <fullName evidence="3">N-formylkynurenine formamidase</fullName>
        <shortName evidence="3">FKF</shortName>
    </alternativeName>
</protein>
<dbReference type="SUPFAM" id="SSF53474">
    <property type="entry name" value="alpha/beta-Hydrolases"/>
    <property type="match status" value="1"/>
</dbReference>
<dbReference type="GO" id="GO:0019441">
    <property type="term" value="P:L-tryptophan catabolic process to kynurenine"/>
    <property type="evidence" value="ECO:0007669"/>
    <property type="project" value="UniProtKB-UniRule"/>
</dbReference>
<accession>A0A1E4RN28</accession>
<evidence type="ECO:0000256" key="2">
    <source>
        <dbReference type="ARBA" id="ARBA00023079"/>
    </source>
</evidence>
<evidence type="ECO:0000256" key="3">
    <source>
        <dbReference type="HAMAP-Rule" id="MF_03014"/>
    </source>
</evidence>
<comment type="similarity">
    <text evidence="3">Belongs to the kynurenine formamidase family.</text>
</comment>
<dbReference type="RefSeq" id="XP_020077730.1">
    <property type="nucleotide sequence ID" value="XM_020220810.1"/>
</dbReference>
<feature type="active site" description="Nucleophile" evidence="3">
    <location>
        <position position="108"/>
    </location>
</feature>
<dbReference type="OrthoDB" id="420264at2759"/>
<dbReference type="UniPathway" id="UPA00333">
    <property type="reaction ID" value="UER00454"/>
</dbReference>
<feature type="domain" description="BD-FAE-like" evidence="4">
    <location>
        <begin position="24"/>
        <end position="230"/>
    </location>
</feature>
<evidence type="ECO:0000259" key="4">
    <source>
        <dbReference type="Pfam" id="PF20434"/>
    </source>
</evidence>
<dbReference type="GO" id="GO:0034354">
    <property type="term" value="P:'de novo' NAD+ biosynthetic process from L-tryptophan"/>
    <property type="evidence" value="ECO:0007669"/>
    <property type="project" value="UniProtKB-UniRule"/>
</dbReference>
<dbReference type="InterPro" id="IPR029058">
    <property type="entry name" value="AB_hydrolase_fold"/>
</dbReference>
<comment type="function">
    <text evidence="3">Catalyzes the hydrolysis of N-formyl-L-kynurenine to L-kynurenine, the second step in the kynurenine pathway of tryptophan degradation. Kynurenine may be further oxidized to nicotinic acid, NAD(H) and NADP(H). Required for elimination of toxic metabolites.</text>
</comment>
<proteinExistence type="inferred from homology"/>
<dbReference type="ESTHER" id="9asco-a0a1e4rn28">
    <property type="family name" value="Kynurenine-formamidase"/>
</dbReference>
<dbReference type="STRING" id="984485.A0A1E4RN28"/>
<keyword evidence="1 3" id="KW-0378">Hydrolase</keyword>
<dbReference type="InterPro" id="IPR049492">
    <property type="entry name" value="BD-FAE-like_dom"/>
</dbReference>
<evidence type="ECO:0000313" key="5">
    <source>
        <dbReference type="EMBL" id="ODV68663.1"/>
    </source>
</evidence>
<feature type="short sequence motif" description="HGGXW" evidence="3">
    <location>
        <begin position="35"/>
        <end position="39"/>
    </location>
</feature>
<comment type="pathway">
    <text evidence="3">Amino-acid degradation; L-tryptophan degradation via kynurenine pathway; L-kynurenine from L-tryptophan: step 2/2.</text>
</comment>
<evidence type="ECO:0000313" key="6">
    <source>
        <dbReference type="Proteomes" id="UP000095085"/>
    </source>
</evidence>
<dbReference type="GeneID" id="30995360"/>
<gene>
    <name evidence="3" type="primary">BNA7</name>
    <name evidence="5" type="ORF">HYPBUDRAFT_152042</name>
</gene>
<evidence type="ECO:0000256" key="1">
    <source>
        <dbReference type="ARBA" id="ARBA00022801"/>
    </source>
</evidence>
<dbReference type="GO" id="GO:0004061">
    <property type="term" value="F:arylformamidase activity"/>
    <property type="evidence" value="ECO:0007669"/>
    <property type="project" value="UniProtKB-UniRule"/>
</dbReference>
<reference evidence="6" key="1">
    <citation type="submission" date="2016-05" db="EMBL/GenBank/DDBJ databases">
        <title>Comparative genomics of biotechnologically important yeasts.</title>
        <authorList>
            <consortium name="DOE Joint Genome Institute"/>
            <person name="Riley R."/>
            <person name="Haridas S."/>
            <person name="Wolfe K.H."/>
            <person name="Lopes M.R."/>
            <person name="Hittinger C.T."/>
            <person name="Goker M."/>
            <person name="Salamov A."/>
            <person name="Wisecaver J."/>
            <person name="Long T.M."/>
            <person name="Aerts A.L."/>
            <person name="Barry K."/>
            <person name="Choi C."/>
            <person name="Clum A."/>
            <person name="Coughlan A.Y."/>
            <person name="Deshpande S."/>
            <person name="Douglass A.P."/>
            <person name="Hanson S.J."/>
            <person name="Klenk H.-P."/>
            <person name="Labutti K."/>
            <person name="Lapidus A."/>
            <person name="Lindquist E."/>
            <person name="Lipzen A."/>
            <person name="Meier-Kolthoff J.P."/>
            <person name="Ohm R.A."/>
            <person name="Otillar R.P."/>
            <person name="Pangilinan J."/>
            <person name="Peng Y."/>
            <person name="Rokas A."/>
            <person name="Rosa C.A."/>
            <person name="Scheuner C."/>
            <person name="Sibirny A.A."/>
            <person name="Slot J.C."/>
            <person name="Stielow J.B."/>
            <person name="Sun H."/>
            <person name="Kurtzman C.P."/>
            <person name="Blackwell M."/>
            <person name="Grigoriev I.V."/>
            <person name="Jeffries T.W."/>
        </authorList>
    </citation>
    <scope>NUCLEOTIDE SEQUENCE [LARGE SCALE GENOMIC DNA]</scope>
    <source>
        <strain evidence="6">NRRL Y-1933</strain>
    </source>
</reference>
<dbReference type="Pfam" id="PF20434">
    <property type="entry name" value="BD-FAE"/>
    <property type="match status" value="1"/>
</dbReference>
<sequence length="271" mass="30475">MIRSGDTVKYGEHELQQIKFFNYSENNKKSVIFIHGGAWRDPNNTYDDFQEIIGNILSRDGSRANLIGVNYRLSPQFKHPSHLIDVVTALNTLNVHYSIDNIILVGHSVGATLLLQLLNYKQIIDLGVDKSDPRITTNPPASLNVSLKDLVFVDGIYDIVDLIDEYPGYALFVNEAFNSLQHYKDSSQLSSTVFQQNPLFALAGETPRFTVVQSLQDELLSARQTHGFVKFLDSLGIVPLVFFGNYGLHEQVYKLDQLANILLELLNSTSQ</sequence>
<dbReference type="EMBL" id="KV454539">
    <property type="protein sequence ID" value="ODV68663.1"/>
    <property type="molecule type" value="Genomic_DNA"/>
</dbReference>
<dbReference type="AlphaFoldDB" id="A0A1E4RN28"/>
<comment type="domain">
    <text evidence="3">The main chain amide nitrogen atoms of the second glycine and its adjacent residue in the HGGXW motif define the oxyanion hole, and stabilize the oxyanion that forms during the nucleophilic attack by the catalytic serine during substrate cleavage.</text>
</comment>